<evidence type="ECO:0000256" key="3">
    <source>
        <dbReference type="ARBA" id="ARBA00022833"/>
    </source>
</evidence>
<evidence type="ECO:0000256" key="4">
    <source>
        <dbReference type="PROSITE-ProRule" id="PRU00134"/>
    </source>
</evidence>
<feature type="domain" description="MYND-type" evidence="5">
    <location>
        <begin position="5"/>
        <end position="46"/>
    </location>
</feature>
<keyword evidence="3" id="KW-0862">Zinc</keyword>
<keyword evidence="2 4" id="KW-0863">Zinc-finger</keyword>
<accession>A0A9P6H2A8</accession>
<name>A0A9P6H2A8_9AGAM</name>
<dbReference type="InterPro" id="IPR002893">
    <property type="entry name" value="Znf_MYND"/>
</dbReference>
<dbReference type="GO" id="GO:0008270">
    <property type="term" value="F:zinc ion binding"/>
    <property type="evidence" value="ECO:0007669"/>
    <property type="project" value="UniProtKB-KW"/>
</dbReference>
<evidence type="ECO:0000256" key="1">
    <source>
        <dbReference type="ARBA" id="ARBA00022723"/>
    </source>
</evidence>
<dbReference type="EMBL" id="WIUZ02000026">
    <property type="protein sequence ID" value="KAF9777927.1"/>
    <property type="molecule type" value="Genomic_DNA"/>
</dbReference>
<gene>
    <name evidence="6" type="ORF">BJ322DRAFT_1114687</name>
</gene>
<evidence type="ECO:0000313" key="6">
    <source>
        <dbReference type="EMBL" id="KAF9777927.1"/>
    </source>
</evidence>
<dbReference type="Gene3D" id="6.10.140.2220">
    <property type="match status" value="1"/>
</dbReference>
<comment type="caution">
    <text evidence="6">The sequence shown here is derived from an EMBL/GenBank/DDBJ whole genome shotgun (WGS) entry which is preliminary data.</text>
</comment>
<reference evidence="6" key="1">
    <citation type="journal article" date="2020" name="Nat. Commun.">
        <title>Large-scale genome sequencing of mycorrhizal fungi provides insights into the early evolution of symbiotic traits.</title>
        <authorList>
            <person name="Miyauchi S."/>
            <person name="Kiss E."/>
            <person name="Kuo A."/>
            <person name="Drula E."/>
            <person name="Kohler A."/>
            <person name="Sanchez-Garcia M."/>
            <person name="Morin E."/>
            <person name="Andreopoulos B."/>
            <person name="Barry K.W."/>
            <person name="Bonito G."/>
            <person name="Buee M."/>
            <person name="Carver A."/>
            <person name="Chen C."/>
            <person name="Cichocki N."/>
            <person name="Clum A."/>
            <person name="Culley D."/>
            <person name="Crous P.W."/>
            <person name="Fauchery L."/>
            <person name="Girlanda M."/>
            <person name="Hayes R.D."/>
            <person name="Keri Z."/>
            <person name="LaButti K."/>
            <person name="Lipzen A."/>
            <person name="Lombard V."/>
            <person name="Magnuson J."/>
            <person name="Maillard F."/>
            <person name="Murat C."/>
            <person name="Nolan M."/>
            <person name="Ohm R.A."/>
            <person name="Pangilinan J."/>
            <person name="Pereira M.F."/>
            <person name="Perotto S."/>
            <person name="Peter M."/>
            <person name="Pfister S."/>
            <person name="Riley R."/>
            <person name="Sitrit Y."/>
            <person name="Stielow J.B."/>
            <person name="Szollosi G."/>
            <person name="Zifcakova L."/>
            <person name="Stursova M."/>
            <person name="Spatafora J.W."/>
            <person name="Tedersoo L."/>
            <person name="Vaario L.M."/>
            <person name="Yamada A."/>
            <person name="Yan M."/>
            <person name="Wang P."/>
            <person name="Xu J."/>
            <person name="Bruns T."/>
            <person name="Baldrian P."/>
            <person name="Vilgalys R."/>
            <person name="Dunand C."/>
            <person name="Henrissat B."/>
            <person name="Grigoriev I.V."/>
            <person name="Hibbett D."/>
            <person name="Nagy L.G."/>
            <person name="Martin F.M."/>
        </authorList>
    </citation>
    <scope>NUCLEOTIDE SEQUENCE</scope>
    <source>
        <strain evidence="6">UH-Tt-Lm1</strain>
    </source>
</reference>
<sequence>MPIQCSLCDKVLTRSEMKNCASCKAIIYCSRECQKASWRKDHKEICGRITNPKNAADELCHWFTLWSPSFVYATTWALDLKNNPGHNMKHALMLFVEKTESTDPAHRYRASCLSLRWHTLTVASFLQIIGQWFVPMSTHLQAGRIAPEHFVITIHEPTTLAESHLMWNNHAYNMLPSLLSKPGSALLGKLAVPILRHLTETVSHIDAMMMWDHNVWLSHPHPLVQPEEMAVLPEEISRTLK</sequence>
<dbReference type="Pfam" id="PF01753">
    <property type="entry name" value="zf-MYND"/>
    <property type="match status" value="1"/>
</dbReference>
<evidence type="ECO:0000256" key="2">
    <source>
        <dbReference type="ARBA" id="ARBA00022771"/>
    </source>
</evidence>
<keyword evidence="7" id="KW-1185">Reference proteome</keyword>
<dbReference type="OrthoDB" id="9922773at2759"/>
<reference evidence="6" key="2">
    <citation type="submission" date="2020-11" db="EMBL/GenBank/DDBJ databases">
        <authorList>
            <consortium name="DOE Joint Genome Institute"/>
            <person name="Kuo A."/>
            <person name="Miyauchi S."/>
            <person name="Kiss E."/>
            <person name="Drula E."/>
            <person name="Kohler A."/>
            <person name="Sanchez-Garcia M."/>
            <person name="Andreopoulos B."/>
            <person name="Barry K.W."/>
            <person name="Bonito G."/>
            <person name="Buee M."/>
            <person name="Carver A."/>
            <person name="Chen C."/>
            <person name="Cichocki N."/>
            <person name="Clum A."/>
            <person name="Culley D."/>
            <person name="Crous P.W."/>
            <person name="Fauchery L."/>
            <person name="Girlanda M."/>
            <person name="Hayes R."/>
            <person name="Keri Z."/>
            <person name="Labutti K."/>
            <person name="Lipzen A."/>
            <person name="Lombard V."/>
            <person name="Magnuson J."/>
            <person name="Maillard F."/>
            <person name="Morin E."/>
            <person name="Murat C."/>
            <person name="Nolan M."/>
            <person name="Ohm R."/>
            <person name="Pangilinan J."/>
            <person name="Pereira M."/>
            <person name="Perotto S."/>
            <person name="Peter M."/>
            <person name="Riley R."/>
            <person name="Sitrit Y."/>
            <person name="Stielow B."/>
            <person name="Szollosi G."/>
            <person name="Zifcakova L."/>
            <person name="Stursova M."/>
            <person name="Spatafora J.W."/>
            <person name="Tedersoo L."/>
            <person name="Vaario L.-M."/>
            <person name="Yamada A."/>
            <person name="Yan M."/>
            <person name="Wang P."/>
            <person name="Xu J."/>
            <person name="Bruns T."/>
            <person name="Baldrian P."/>
            <person name="Vilgalys R."/>
            <person name="Henrissat B."/>
            <person name="Grigoriev I.V."/>
            <person name="Hibbett D."/>
            <person name="Nagy L.G."/>
            <person name="Martin F.M."/>
        </authorList>
    </citation>
    <scope>NUCLEOTIDE SEQUENCE</scope>
    <source>
        <strain evidence="6">UH-Tt-Lm1</strain>
    </source>
</reference>
<evidence type="ECO:0000313" key="7">
    <source>
        <dbReference type="Proteomes" id="UP000736335"/>
    </source>
</evidence>
<dbReference type="PROSITE" id="PS01360">
    <property type="entry name" value="ZF_MYND_1"/>
    <property type="match status" value="1"/>
</dbReference>
<dbReference type="AlphaFoldDB" id="A0A9P6H2A8"/>
<dbReference type="PROSITE" id="PS50865">
    <property type="entry name" value="ZF_MYND_2"/>
    <property type="match status" value="1"/>
</dbReference>
<dbReference type="SUPFAM" id="SSF144232">
    <property type="entry name" value="HIT/MYND zinc finger-like"/>
    <property type="match status" value="1"/>
</dbReference>
<organism evidence="6 7">
    <name type="scientific">Thelephora terrestris</name>
    <dbReference type="NCBI Taxonomy" id="56493"/>
    <lineage>
        <taxon>Eukaryota</taxon>
        <taxon>Fungi</taxon>
        <taxon>Dikarya</taxon>
        <taxon>Basidiomycota</taxon>
        <taxon>Agaricomycotina</taxon>
        <taxon>Agaricomycetes</taxon>
        <taxon>Thelephorales</taxon>
        <taxon>Thelephoraceae</taxon>
        <taxon>Thelephora</taxon>
    </lineage>
</organism>
<proteinExistence type="predicted"/>
<dbReference type="Proteomes" id="UP000736335">
    <property type="component" value="Unassembled WGS sequence"/>
</dbReference>
<evidence type="ECO:0000259" key="5">
    <source>
        <dbReference type="PROSITE" id="PS50865"/>
    </source>
</evidence>
<keyword evidence="1" id="KW-0479">Metal-binding</keyword>
<protein>
    <recommendedName>
        <fullName evidence="5">MYND-type domain-containing protein</fullName>
    </recommendedName>
</protein>